<keyword evidence="2" id="KW-1133">Transmembrane helix</keyword>
<dbReference type="RefSeq" id="WP_373973420.1">
    <property type="nucleotide sequence ID" value="NZ_JBHDLJ010000020.1"/>
</dbReference>
<reference evidence="3 4" key="1">
    <citation type="submission" date="2024-09" db="EMBL/GenBank/DDBJ databases">
        <authorList>
            <person name="Salinas-Garcia M.A."/>
            <person name="Prieme A."/>
        </authorList>
    </citation>
    <scope>NUCLEOTIDE SEQUENCE [LARGE SCALE GENOMIC DNA]</scope>
    <source>
        <strain evidence="3 4">DSM 21081</strain>
    </source>
</reference>
<gene>
    <name evidence="3" type="ORF">ACETWP_16770</name>
</gene>
<feature type="transmembrane region" description="Helical" evidence="2">
    <location>
        <begin position="43"/>
        <end position="62"/>
    </location>
</feature>
<proteinExistence type="predicted"/>
<evidence type="ECO:0000313" key="3">
    <source>
        <dbReference type="EMBL" id="MFB0836245.1"/>
    </source>
</evidence>
<keyword evidence="2" id="KW-0472">Membrane</keyword>
<evidence type="ECO:0000256" key="2">
    <source>
        <dbReference type="SAM" id="Phobius"/>
    </source>
</evidence>
<name>A0ABV4UU66_9MICC</name>
<comment type="caution">
    <text evidence="3">The sequence shown here is derived from an EMBL/GenBank/DDBJ whole genome shotgun (WGS) entry which is preliminary data.</text>
</comment>
<accession>A0ABV4UU66</accession>
<evidence type="ECO:0000313" key="4">
    <source>
        <dbReference type="Proteomes" id="UP001575652"/>
    </source>
</evidence>
<dbReference type="EMBL" id="JBHDLJ010000020">
    <property type="protein sequence ID" value="MFB0836245.1"/>
    <property type="molecule type" value="Genomic_DNA"/>
</dbReference>
<evidence type="ECO:0000256" key="1">
    <source>
        <dbReference type="SAM" id="MobiDB-lite"/>
    </source>
</evidence>
<feature type="region of interest" description="Disordered" evidence="1">
    <location>
        <begin position="77"/>
        <end position="96"/>
    </location>
</feature>
<dbReference type="Proteomes" id="UP001575652">
    <property type="component" value="Unassembled WGS sequence"/>
</dbReference>
<sequence length="96" mass="9831">MSYRPNSIAGPFIATVSLFVAAGVFGYLGFLESRIGGSLSVTLAVAGALFFAALACAVWTAWRIVTALDFLVSAAPESTATVGPETHASPRGTPNP</sequence>
<keyword evidence="4" id="KW-1185">Reference proteome</keyword>
<protein>
    <submittedName>
        <fullName evidence="3">Uncharacterized protein</fullName>
    </submittedName>
</protein>
<keyword evidence="2" id="KW-0812">Transmembrane</keyword>
<feature type="transmembrane region" description="Helical" evidence="2">
    <location>
        <begin position="12"/>
        <end position="31"/>
    </location>
</feature>
<organism evidence="3 4">
    <name type="scientific">Arthrobacter halodurans</name>
    <dbReference type="NCBI Taxonomy" id="516699"/>
    <lineage>
        <taxon>Bacteria</taxon>
        <taxon>Bacillati</taxon>
        <taxon>Actinomycetota</taxon>
        <taxon>Actinomycetes</taxon>
        <taxon>Micrococcales</taxon>
        <taxon>Micrococcaceae</taxon>
        <taxon>Arthrobacter</taxon>
    </lineage>
</organism>